<comment type="caution">
    <text evidence="1">The sequence shown here is derived from an EMBL/GenBank/DDBJ whole genome shotgun (WGS) entry which is preliminary data.</text>
</comment>
<accession>A0A4U1C4R7</accession>
<organism evidence="1 2">
    <name type="scientific">Pedobacter cryophilus</name>
    <dbReference type="NCBI Taxonomy" id="2571271"/>
    <lineage>
        <taxon>Bacteria</taxon>
        <taxon>Pseudomonadati</taxon>
        <taxon>Bacteroidota</taxon>
        <taxon>Sphingobacteriia</taxon>
        <taxon>Sphingobacteriales</taxon>
        <taxon>Sphingobacteriaceae</taxon>
        <taxon>Pedobacter</taxon>
    </lineage>
</organism>
<dbReference type="Pfam" id="PF09365">
    <property type="entry name" value="DUF2461"/>
    <property type="match status" value="1"/>
</dbReference>
<dbReference type="PANTHER" id="PTHR36452">
    <property type="entry name" value="CHROMOSOME 12, WHOLE GENOME SHOTGUN SEQUENCE"/>
    <property type="match status" value="1"/>
</dbReference>
<dbReference type="OrthoDB" id="9794241at2"/>
<dbReference type="InterPro" id="IPR015996">
    <property type="entry name" value="UCP028451"/>
</dbReference>
<sequence length="220" mass="24897">MIKKETLAFVNDLIAHNDRVWFQENKSRYDDAKKNVDDFANVIIAELIKTDGSIPKEITAKQCVMRIYRDVRFSKDKSPYKNNFGIGISARGKGNDGAGYYIHIQPGASFVAGGYWLPQAEHLKAIRQEIDYNTGDLLKVIDDKEFKDFFGGFDKEQTLKTTPKGYDAEHPYIEILKLKSFTVTHSFTDEELMGPNAVAAVLKGLKLIYPLNVFLSHAIL</sequence>
<name>A0A4U1C4R7_9SPHI</name>
<gene>
    <name evidence="1" type="ORF">FA046_00825</name>
</gene>
<dbReference type="PANTHER" id="PTHR36452:SF1">
    <property type="entry name" value="DUF2461 DOMAIN-CONTAINING PROTEIN"/>
    <property type="match status" value="1"/>
</dbReference>
<evidence type="ECO:0000313" key="2">
    <source>
        <dbReference type="Proteomes" id="UP000308181"/>
    </source>
</evidence>
<proteinExistence type="predicted"/>
<dbReference type="PIRSF" id="PIRSF028451">
    <property type="entry name" value="UCP028451"/>
    <property type="match status" value="1"/>
</dbReference>
<dbReference type="InterPro" id="IPR012808">
    <property type="entry name" value="CHP02453"/>
</dbReference>
<dbReference type="Proteomes" id="UP000308181">
    <property type="component" value="Unassembled WGS sequence"/>
</dbReference>
<dbReference type="NCBIfam" id="TIGR02453">
    <property type="entry name" value="TIGR02453 family protein"/>
    <property type="match status" value="1"/>
</dbReference>
<protein>
    <submittedName>
        <fullName evidence="1">DUF2461 domain-containing protein</fullName>
    </submittedName>
</protein>
<dbReference type="AlphaFoldDB" id="A0A4U1C4R7"/>
<reference evidence="1 2" key="1">
    <citation type="submission" date="2019-04" db="EMBL/GenBank/DDBJ databases">
        <title>Pedobacter sp. AR-3-17 sp. nov., isolated from Arctic soil.</title>
        <authorList>
            <person name="Dahal R.H."/>
            <person name="Kim D.-U."/>
        </authorList>
    </citation>
    <scope>NUCLEOTIDE SEQUENCE [LARGE SCALE GENOMIC DNA]</scope>
    <source>
        <strain evidence="1 2">AR-3-17</strain>
    </source>
</reference>
<dbReference type="EMBL" id="SWBP01000001">
    <property type="protein sequence ID" value="TKC00255.1"/>
    <property type="molecule type" value="Genomic_DNA"/>
</dbReference>
<keyword evidence="2" id="KW-1185">Reference proteome</keyword>
<dbReference type="RefSeq" id="WP_136824466.1">
    <property type="nucleotide sequence ID" value="NZ_SWBP01000001.1"/>
</dbReference>
<evidence type="ECO:0000313" key="1">
    <source>
        <dbReference type="EMBL" id="TKC00255.1"/>
    </source>
</evidence>